<sequence length="397" mass="45063">MELALGLVLLLYGLSDLLFRFLGLRAYAHGSRREPKVALTFDDGPSERTEALLALLARHGVKATFFLTGERARARPDLVEAIRREGHQVEDHGEGHRPLWLLLPWLEWRHMAQNPGRYYRPPHGLHTPFTRLFARLLGKRVALWDLESKDWLPLPPEELAERLLFYLRPGSIVLLHDGPERTLRLLERALPEMLRLGYRPTTLDDLAPLPLTPRLALIRGLQGFEERYNRRHRVVRAGLGPFDLFRIEKKPFPGPALPGLPRGVPAFELHLESQRVMALAPFEAVRHLRRSLAKVAERVAEDPEVRLVYGYTYLADGGRILGLKTQDLPFWPRLVAGLASAWFLWLYRGELPKRKRPPARMAYLSREELLARYPPSTPASPPQGPGAGQTPPPGGPA</sequence>
<dbReference type="Pfam" id="PF01522">
    <property type="entry name" value="Polysacc_deac_1"/>
    <property type="match status" value="1"/>
</dbReference>
<dbReference type="AlphaFoldDB" id="A0A1G7F0I6"/>
<dbReference type="InterPro" id="IPR011330">
    <property type="entry name" value="Glyco_hydro/deAcase_b/a-brl"/>
</dbReference>
<reference evidence="4" key="1">
    <citation type="submission" date="2016-10" db="EMBL/GenBank/DDBJ databases">
        <authorList>
            <person name="Varghese N."/>
            <person name="Submissions S."/>
        </authorList>
    </citation>
    <scope>NUCLEOTIDE SEQUENCE [LARGE SCALE GENOMIC DNA]</scope>
    <source>
        <strain evidence="4">CGMCC 1.6992</strain>
    </source>
</reference>
<keyword evidence="4" id="KW-1185">Reference proteome</keyword>
<feature type="region of interest" description="Disordered" evidence="1">
    <location>
        <begin position="372"/>
        <end position="397"/>
    </location>
</feature>
<dbReference type="Proteomes" id="UP000199446">
    <property type="component" value="Unassembled WGS sequence"/>
</dbReference>
<gene>
    <name evidence="3" type="ORF">SAMN04488243_10713</name>
</gene>
<dbReference type="PROSITE" id="PS51677">
    <property type="entry name" value="NODB"/>
    <property type="match status" value="1"/>
</dbReference>
<dbReference type="GO" id="GO:0016810">
    <property type="term" value="F:hydrolase activity, acting on carbon-nitrogen (but not peptide) bonds"/>
    <property type="evidence" value="ECO:0007669"/>
    <property type="project" value="InterPro"/>
</dbReference>
<dbReference type="InterPro" id="IPR002509">
    <property type="entry name" value="NODB_dom"/>
</dbReference>
<dbReference type="InterPro" id="IPR050248">
    <property type="entry name" value="Polysacc_deacetylase_ArnD"/>
</dbReference>
<dbReference type="CDD" id="cd10959">
    <property type="entry name" value="CE4_NodB_like_3"/>
    <property type="match status" value="1"/>
</dbReference>
<dbReference type="Gene3D" id="3.20.20.370">
    <property type="entry name" value="Glycoside hydrolase/deacetylase"/>
    <property type="match status" value="1"/>
</dbReference>
<accession>A0A1G7F0I6</accession>
<evidence type="ECO:0000259" key="2">
    <source>
        <dbReference type="PROSITE" id="PS51677"/>
    </source>
</evidence>
<dbReference type="SUPFAM" id="SSF88713">
    <property type="entry name" value="Glycoside hydrolase/deacetylase"/>
    <property type="match status" value="1"/>
</dbReference>
<evidence type="ECO:0000256" key="1">
    <source>
        <dbReference type="SAM" id="MobiDB-lite"/>
    </source>
</evidence>
<dbReference type="EMBL" id="FNBC01000007">
    <property type="protein sequence ID" value="SDE69055.1"/>
    <property type="molecule type" value="Genomic_DNA"/>
</dbReference>
<feature type="domain" description="NodB homology" evidence="2">
    <location>
        <begin position="35"/>
        <end position="113"/>
    </location>
</feature>
<evidence type="ECO:0000313" key="3">
    <source>
        <dbReference type="EMBL" id="SDE69055.1"/>
    </source>
</evidence>
<dbReference type="STRING" id="482827.SAMN04488243_10713"/>
<dbReference type="RefSeq" id="WP_093006092.1">
    <property type="nucleotide sequence ID" value="NZ_FNBC01000007.1"/>
</dbReference>
<evidence type="ECO:0000313" key="4">
    <source>
        <dbReference type="Proteomes" id="UP000199446"/>
    </source>
</evidence>
<name>A0A1G7F0I6_9DEIN</name>
<dbReference type="GO" id="GO:0005975">
    <property type="term" value="P:carbohydrate metabolic process"/>
    <property type="evidence" value="ECO:0007669"/>
    <property type="project" value="InterPro"/>
</dbReference>
<dbReference type="PANTHER" id="PTHR10587">
    <property type="entry name" value="GLYCOSYL TRANSFERASE-RELATED"/>
    <property type="match status" value="1"/>
</dbReference>
<protein>
    <submittedName>
        <fullName evidence="3">Peptidoglycan/xylan/chitin deacetylase, PgdA/CDA1 family</fullName>
    </submittedName>
</protein>
<dbReference type="OrthoDB" id="62208at2"/>
<organism evidence="3 4">
    <name type="scientific">Thermus arciformis</name>
    <dbReference type="NCBI Taxonomy" id="482827"/>
    <lineage>
        <taxon>Bacteria</taxon>
        <taxon>Thermotogati</taxon>
        <taxon>Deinococcota</taxon>
        <taxon>Deinococci</taxon>
        <taxon>Thermales</taxon>
        <taxon>Thermaceae</taxon>
        <taxon>Thermus</taxon>
    </lineage>
</organism>
<proteinExistence type="predicted"/>
<dbReference type="PANTHER" id="PTHR10587:SF137">
    <property type="entry name" value="4-DEOXY-4-FORMAMIDO-L-ARABINOSE-PHOSPHOUNDECAPRENOL DEFORMYLASE ARND-RELATED"/>
    <property type="match status" value="1"/>
</dbReference>
<feature type="compositionally biased region" description="Pro residues" evidence="1">
    <location>
        <begin position="375"/>
        <end position="397"/>
    </location>
</feature>